<reference evidence="1" key="1">
    <citation type="submission" date="2018-02" db="EMBL/GenBank/DDBJ databases">
        <title>Rhizophora mucronata_Transcriptome.</title>
        <authorList>
            <person name="Meera S.P."/>
            <person name="Sreeshan A."/>
            <person name="Augustine A."/>
        </authorList>
    </citation>
    <scope>NUCLEOTIDE SEQUENCE</scope>
    <source>
        <tissue evidence="1">Leaf</tissue>
    </source>
</reference>
<accession>A0A2P2Q250</accession>
<dbReference type="AlphaFoldDB" id="A0A2P2Q250"/>
<name>A0A2P2Q250_RHIMU</name>
<organism evidence="1">
    <name type="scientific">Rhizophora mucronata</name>
    <name type="common">Asiatic mangrove</name>
    <dbReference type="NCBI Taxonomy" id="61149"/>
    <lineage>
        <taxon>Eukaryota</taxon>
        <taxon>Viridiplantae</taxon>
        <taxon>Streptophyta</taxon>
        <taxon>Embryophyta</taxon>
        <taxon>Tracheophyta</taxon>
        <taxon>Spermatophyta</taxon>
        <taxon>Magnoliopsida</taxon>
        <taxon>eudicotyledons</taxon>
        <taxon>Gunneridae</taxon>
        <taxon>Pentapetalae</taxon>
        <taxon>rosids</taxon>
        <taxon>fabids</taxon>
        <taxon>Malpighiales</taxon>
        <taxon>Rhizophoraceae</taxon>
        <taxon>Rhizophora</taxon>
    </lineage>
</organism>
<proteinExistence type="predicted"/>
<protein>
    <submittedName>
        <fullName evidence="1">Uncharacterized protein</fullName>
    </submittedName>
</protein>
<sequence>MTKYRLEIVHTQISAQLSRIH</sequence>
<dbReference type="EMBL" id="GGEC01080571">
    <property type="protein sequence ID" value="MBX61055.1"/>
    <property type="molecule type" value="Transcribed_RNA"/>
</dbReference>
<evidence type="ECO:0000313" key="1">
    <source>
        <dbReference type="EMBL" id="MBX61055.1"/>
    </source>
</evidence>